<dbReference type="HAMAP" id="MF_00052_B">
    <property type="entry name" value="RNase_HII_B"/>
    <property type="match status" value="1"/>
</dbReference>
<proteinExistence type="inferred from homology"/>
<keyword evidence="10 14" id="KW-0479">Metal-binding</keyword>
<feature type="binding site" evidence="14 15">
    <location>
        <position position="26"/>
    </location>
    <ligand>
        <name>a divalent metal cation</name>
        <dbReference type="ChEBI" id="CHEBI:60240"/>
    </ligand>
</feature>
<feature type="binding site" evidence="14 15">
    <location>
        <position position="25"/>
    </location>
    <ligand>
        <name>a divalent metal cation</name>
        <dbReference type="ChEBI" id="CHEBI:60240"/>
    </ligand>
</feature>
<evidence type="ECO:0000256" key="11">
    <source>
        <dbReference type="ARBA" id="ARBA00022759"/>
    </source>
</evidence>
<dbReference type="GO" id="GO:0003723">
    <property type="term" value="F:RNA binding"/>
    <property type="evidence" value="ECO:0007669"/>
    <property type="project" value="UniProtKB-UniRule"/>
</dbReference>
<dbReference type="CDD" id="cd07182">
    <property type="entry name" value="RNase_HII_bacteria_HII_like"/>
    <property type="match status" value="1"/>
</dbReference>
<evidence type="ECO:0000256" key="12">
    <source>
        <dbReference type="ARBA" id="ARBA00022801"/>
    </source>
</evidence>
<evidence type="ECO:0000256" key="15">
    <source>
        <dbReference type="PROSITE-ProRule" id="PRU01319"/>
    </source>
</evidence>
<evidence type="ECO:0000256" key="5">
    <source>
        <dbReference type="ARBA" id="ARBA00007383"/>
    </source>
</evidence>
<dbReference type="InterPro" id="IPR024567">
    <property type="entry name" value="RNase_HII/HIII_dom"/>
</dbReference>
<feature type="domain" description="RNase H type-2" evidence="17">
    <location>
        <begin position="19"/>
        <end position="209"/>
    </location>
</feature>
<dbReference type="GO" id="GO:0043137">
    <property type="term" value="P:DNA replication, removal of RNA primer"/>
    <property type="evidence" value="ECO:0007669"/>
    <property type="project" value="TreeGrafter"/>
</dbReference>
<evidence type="ECO:0000256" key="2">
    <source>
        <dbReference type="ARBA" id="ARBA00001946"/>
    </source>
</evidence>
<comment type="cofactor">
    <cofactor evidence="14 15">
        <name>Mn(2+)</name>
        <dbReference type="ChEBI" id="CHEBI:29035"/>
    </cofactor>
    <cofactor evidence="14 15">
        <name>Mg(2+)</name>
        <dbReference type="ChEBI" id="CHEBI:18420"/>
    </cofactor>
    <text evidence="14 15">Manganese or magnesium. Binds 1 divalent metal ion per monomer in the absence of substrate. May bind a second metal ion after substrate binding.</text>
</comment>
<dbReference type="PANTHER" id="PTHR10954">
    <property type="entry name" value="RIBONUCLEASE H2 SUBUNIT A"/>
    <property type="match status" value="1"/>
</dbReference>
<dbReference type="Pfam" id="PF01351">
    <property type="entry name" value="RNase_HII"/>
    <property type="match status" value="1"/>
</dbReference>
<dbReference type="EC" id="3.1.26.4" evidence="6 14"/>
<keyword evidence="12 14" id="KW-0378">Hydrolase</keyword>
<dbReference type="InterPro" id="IPR012337">
    <property type="entry name" value="RNaseH-like_sf"/>
</dbReference>
<dbReference type="AlphaFoldDB" id="A0A7V3ZTR8"/>
<keyword evidence="9 14" id="KW-0540">Nuclease</keyword>
<evidence type="ECO:0000256" key="8">
    <source>
        <dbReference type="ARBA" id="ARBA00022490"/>
    </source>
</evidence>
<dbReference type="GO" id="GO:0032299">
    <property type="term" value="C:ribonuclease H2 complex"/>
    <property type="evidence" value="ECO:0007669"/>
    <property type="project" value="TreeGrafter"/>
</dbReference>
<dbReference type="InterPro" id="IPR036397">
    <property type="entry name" value="RNaseH_sf"/>
</dbReference>
<dbReference type="Gene3D" id="3.30.420.10">
    <property type="entry name" value="Ribonuclease H-like superfamily/Ribonuclease H"/>
    <property type="match status" value="1"/>
</dbReference>
<feature type="binding site" evidence="14 15">
    <location>
        <position position="118"/>
    </location>
    <ligand>
        <name>a divalent metal cation</name>
        <dbReference type="ChEBI" id="CHEBI:60240"/>
    </ligand>
</feature>
<comment type="subcellular location">
    <subcellularLocation>
        <location evidence="4 14">Cytoplasm</location>
    </subcellularLocation>
</comment>
<dbReference type="GO" id="GO:0006298">
    <property type="term" value="P:mismatch repair"/>
    <property type="evidence" value="ECO:0007669"/>
    <property type="project" value="TreeGrafter"/>
</dbReference>
<dbReference type="SUPFAM" id="SSF53098">
    <property type="entry name" value="Ribonuclease H-like"/>
    <property type="match status" value="1"/>
</dbReference>
<organism evidence="18">
    <name type="scientific">candidate division WOR-3 bacterium</name>
    <dbReference type="NCBI Taxonomy" id="2052148"/>
    <lineage>
        <taxon>Bacteria</taxon>
        <taxon>Bacteria division WOR-3</taxon>
    </lineage>
</organism>
<sequence length="212" mass="24562">MKLYKAKDFIERYFDIYCKLPVGVDEAGRGCIAGPVVACASYIPEDIKLRGLADSKILTPIERERIYRKVKKIKEIKFAFGIISPYKIDRMNIRNASFLAMRIALKKLKIPFDFVIVDGFEIPDLPYPQKGIIKADAKIDCVSLAGILAKVKRDRIMERYAKIYPQYGFERHKGYPTKEHIEKIKIFGISKIHRKSFKPLKEILNEKNTFSR</sequence>
<dbReference type="NCBIfam" id="NF000595">
    <property type="entry name" value="PRK00015.1-3"/>
    <property type="match status" value="1"/>
</dbReference>
<dbReference type="PANTHER" id="PTHR10954:SF18">
    <property type="entry name" value="RIBONUCLEASE HII"/>
    <property type="match status" value="1"/>
</dbReference>
<gene>
    <name evidence="14" type="primary">rnhB</name>
    <name evidence="18" type="ORF">ENU72_03970</name>
</gene>
<evidence type="ECO:0000256" key="7">
    <source>
        <dbReference type="ARBA" id="ARBA00019179"/>
    </source>
</evidence>
<evidence type="ECO:0000256" key="4">
    <source>
        <dbReference type="ARBA" id="ARBA00004496"/>
    </source>
</evidence>
<comment type="function">
    <text evidence="3 14 16">Endonuclease that specifically degrades the RNA of RNA-DNA hybrids.</text>
</comment>
<reference evidence="18" key="1">
    <citation type="journal article" date="2020" name="mSystems">
        <title>Genome- and Community-Level Interaction Insights into Carbon Utilization and Element Cycling Functions of Hydrothermarchaeota in Hydrothermal Sediment.</title>
        <authorList>
            <person name="Zhou Z."/>
            <person name="Liu Y."/>
            <person name="Xu W."/>
            <person name="Pan J."/>
            <person name="Luo Z.H."/>
            <person name="Li M."/>
        </authorList>
    </citation>
    <scope>NUCLEOTIDE SEQUENCE [LARGE SCALE GENOMIC DNA]</scope>
    <source>
        <strain evidence="18">SpSt-695</strain>
    </source>
</reference>
<name>A0A7V3ZTR8_UNCW3</name>
<evidence type="ECO:0000313" key="18">
    <source>
        <dbReference type="EMBL" id="HGK54162.1"/>
    </source>
</evidence>
<dbReference type="GO" id="GO:0004523">
    <property type="term" value="F:RNA-DNA hybrid ribonuclease activity"/>
    <property type="evidence" value="ECO:0007669"/>
    <property type="project" value="UniProtKB-UniRule"/>
</dbReference>
<evidence type="ECO:0000256" key="10">
    <source>
        <dbReference type="ARBA" id="ARBA00022723"/>
    </source>
</evidence>
<dbReference type="PROSITE" id="PS51975">
    <property type="entry name" value="RNASE_H_2"/>
    <property type="match status" value="1"/>
</dbReference>
<dbReference type="InterPro" id="IPR022898">
    <property type="entry name" value="RNase_HII"/>
</dbReference>
<keyword evidence="8 14" id="KW-0963">Cytoplasm</keyword>
<evidence type="ECO:0000256" key="1">
    <source>
        <dbReference type="ARBA" id="ARBA00000077"/>
    </source>
</evidence>
<comment type="similarity">
    <text evidence="5 14 16">Belongs to the RNase HII family.</text>
</comment>
<dbReference type="GO" id="GO:0005737">
    <property type="term" value="C:cytoplasm"/>
    <property type="evidence" value="ECO:0007669"/>
    <property type="project" value="UniProtKB-SubCell"/>
</dbReference>
<dbReference type="InterPro" id="IPR001352">
    <property type="entry name" value="RNase_HII/HIII"/>
</dbReference>
<comment type="catalytic activity">
    <reaction evidence="1 14 15 16">
        <text>Endonucleolytic cleavage to 5'-phosphomonoester.</text>
        <dbReference type="EC" id="3.1.26.4"/>
    </reaction>
</comment>
<dbReference type="EMBL" id="DTDP01000183">
    <property type="protein sequence ID" value="HGK54162.1"/>
    <property type="molecule type" value="Genomic_DNA"/>
</dbReference>
<comment type="caution">
    <text evidence="18">The sequence shown here is derived from an EMBL/GenBank/DDBJ whole genome shotgun (WGS) entry which is preliminary data.</text>
</comment>
<keyword evidence="13 14" id="KW-0464">Manganese</keyword>
<comment type="cofactor">
    <cofactor evidence="2">
        <name>Mg(2+)</name>
        <dbReference type="ChEBI" id="CHEBI:18420"/>
    </cofactor>
</comment>
<keyword evidence="11 14" id="KW-0255">Endonuclease</keyword>
<evidence type="ECO:0000256" key="16">
    <source>
        <dbReference type="RuleBase" id="RU003515"/>
    </source>
</evidence>
<evidence type="ECO:0000256" key="9">
    <source>
        <dbReference type="ARBA" id="ARBA00022722"/>
    </source>
</evidence>
<evidence type="ECO:0000256" key="3">
    <source>
        <dbReference type="ARBA" id="ARBA00004065"/>
    </source>
</evidence>
<evidence type="ECO:0000256" key="6">
    <source>
        <dbReference type="ARBA" id="ARBA00012180"/>
    </source>
</evidence>
<evidence type="ECO:0000256" key="14">
    <source>
        <dbReference type="HAMAP-Rule" id="MF_00052"/>
    </source>
</evidence>
<accession>A0A7V3ZTR8</accession>
<evidence type="ECO:0000256" key="13">
    <source>
        <dbReference type="ARBA" id="ARBA00023211"/>
    </source>
</evidence>
<dbReference type="GO" id="GO:0030145">
    <property type="term" value="F:manganese ion binding"/>
    <property type="evidence" value="ECO:0007669"/>
    <property type="project" value="UniProtKB-UniRule"/>
</dbReference>
<protein>
    <recommendedName>
        <fullName evidence="7 14">Ribonuclease HII</fullName>
        <shortName evidence="14">RNase HII</shortName>
        <ecNumber evidence="6 14">3.1.26.4</ecNumber>
    </recommendedName>
</protein>
<evidence type="ECO:0000259" key="17">
    <source>
        <dbReference type="PROSITE" id="PS51975"/>
    </source>
</evidence>